<keyword evidence="3" id="KW-1185">Reference proteome</keyword>
<dbReference type="EMBL" id="LABY01000123">
    <property type="protein sequence ID" value="KMO35080.1"/>
    <property type="molecule type" value="Genomic_DNA"/>
</dbReference>
<reference evidence="2 3" key="1">
    <citation type="submission" date="2015-03" db="EMBL/GenBank/DDBJ databases">
        <title>Genome sequencing of Methylobacterium variabile DSM 16961.</title>
        <authorList>
            <person name="Chaudhry V."/>
            <person name="Patil P.B."/>
        </authorList>
    </citation>
    <scope>NUCLEOTIDE SEQUENCE [LARGE SCALE GENOMIC DNA]</scope>
    <source>
        <strain evidence="2 3">DSM 16961</strain>
    </source>
</reference>
<feature type="compositionally biased region" description="Polar residues" evidence="1">
    <location>
        <begin position="28"/>
        <end position="44"/>
    </location>
</feature>
<feature type="compositionally biased region" description="Basic and acidic residues" evidence="1">
    <location>
        <begin position="49"/>
        <end position="61"/>
    </location>
</feature>
<gene>
    <name evidence="2" type="ORF">VQ02_17920</name>
</gene>
<accession>A0A0J6SIL0</accession>
<evidence type="ECO:0000313" key="2">
    <source>
        <dbReference type="EMBL" id="KMO35080.1"/>
    </source>
</evidence>
<comment type="caution">
    <text evidence="2">The sequence shown here is derived from an EMBL/GenBank/DDBJ whole genome shotgun (WGS) entry which is preliminary data.</text>
</comment>
<dbReference type="Proteomes" id="UP000035955">
    <property type="component" value="Unassembled WGS sequence"/>
</dbReference>
<organism evidence="2 3">
    <name type="scientific">Methylobacterium variabile</name>
    <dbReference type="NCBI Taxonomy" id="298794"/>
    <lineage>
        <taxon>Bacteria</taxon>
        <taxon>Pseudomonadati</taxon>
        <taxon>Pseudomonadota</taxon>
        <taxon>Alphaproteobacteria</taxon>
        <taxon>Hyphomicrobiales</taxon>
        <taxon>Methylobacteriaceae</taxon>
        <taxon>Methylobacterium</taxon>
    </lineage>
</organism>
<sequence>MAGDRIEAELKAASHRGALGGVGEAGTAQDSAGIAQSRSRGTQNEEAAAADHAECEDRHSSDATIGKGPVLATDHVDVDADAGKDLLVLQVLEPPLRKKQGVVPTGRVEPVLDDEGERVVDGEACNGQYEHDDAAPEAADLAHGCAPILVR</sequence>
<name>A0A0J6SIL0_9HYPH</name>
<proteinExistence type="predicted"/>
<dbReference type="AlphaFoldDB" id="A0A0J6SIL0"/>
<feature type="region of interest" description="Disordered" evidence="1">
    <location>
        <begin position="14"/>
        <end position="68"/>
    </location>
</feature>
<protein>
    <submittedName>
        <fullName evidence="2">Uncharacterized protein</fullName>
    </submittedName>
</protein>
<evidence type="ECO:0000313" key="3">
    <source>
        <dbReference type="Proteomes" id="UP000035955"/>
    </source>
</evidence>
<evidence type="ECO:0000256" key="1">
    <source>
        <dbReference type="SAM" id="MobiDB-lite"/>
    </source>
</evidence>